<dbReference type="AlphaFoldDB" id="A0AAI8VZQ0"/>
<keyword evidence="2" id="KW-1185">Reference proteome</keyword>
<accession>A0AAI8VZQ0</accession>
<comment type="caution">
    <text evidence="1">The sequence shown here is derived from an EMBL/GenBank/DDBJ whole genome shotgun (WGS) entry which is preliminary data.</text>
</comment>
<evidence type="ECO:0000313" key="1">
    <source>
        <dbReference type="EMBL" id="CAJ2513408.1"/>
    </source>
</evidence>
<dbReference type="Proteomes" id="UP001295740">
    <property type="component" value="Unassembled WGS sequence"/>
</dbReference>
<reference evidence="1" key="1">
    <citation type="submission" date="2023-10" db="EMBL/GenBank/DDBJ databases">
        <authorList>
            <person name="Hackl T."/>
        </authorList>
    </citation>
    <scope>NUCLEOTIDE SEQUENCE</scope>
</reference>
<proteinExistence type="predicted"/>
<name>A0AAI8VZQ0_9PEZI</name>
<gene>
    <name evidence="1" type="ORF">KHLLAP_LOCUS13876</name>
</gene>
<dbReference type="EMBL" id="CAUWAG010000020">
    <property type="protein sequence ID" value="CAJ2513408.1"/>
    <property type="molecule type" value="Genomic_DNA"/>
</dbReference>
<evidence type="ECO:0000313" key="2">
    <source>
        <dbReference type="Proteomes" id="UP001295740"/>
    </source>
</evidence>
<organism evidence="1 2">
    <name type="scientific">Anthostomella pinea</name>
    <dbReference type="NCBI Taxonomy" id="933095"/>
    <lineage>
        <taxon>Eukaryota</taxon>
        <taxon>Fungi</taxon>
        <taxon>Dikarya</taxon>
        <taxon>Ascomycota</taxon>
        <taxon>Pezizomycotina</taxon>
        <taxon>Sordariomycetes</taxon>
        <taxon>Xylariomycetidae</taxon>
        <taxon>Xylariales</taxon>
        <taxon>Xylariaceae</taxon>
        <taxon>Anthostomella</taxon>
    </lineage>
</organism>
<protein>
    <submittedName>
        <fullName evidence="1">Uu.00g015270.m01.CDS01</fullName>
    </submittedName>
</protein>
<sequence length="440" mass="51540">MRARFDKKRASGCSLSLLSGSDTVKLVVGPGRKHFFIPRKLLASCHYFREQIDNARLDFADGQANLVIRLEGQCPDMFELFSYWLNERKGFDRYIDEAEVAGCCEELHWDLVNLHLFAAQIDLKALQDLAMDAIQDVYLRRNWDVNPKLVNYVYTDCGPEESYRLRKWIVAMIAWTLGGVDTDGIADKISLLLRECPGLKGEYREHLKKMAASRLETNFKNPQLRLPSNNLRNEERQFGFRQCSFHTHSYWEINLLWRPEVFVTRHPAPWACERRADKRKSRELLINDFGSQWARLKEARERNEAAIRLRCEKEKPAAMEPFESEHKAAHGPLCEMTACRLRRLLFQLKSALYSLAWLDKQREAELDRPHGEYEAKLDTLLREMDNTIGVNEEFEKCRWRVSCENIACARYVEVLAQLRRERPRQQEEDLDGRMHGDAQL</sequence>